<gene>
    <name evidence="2" type="primary">ugpQ</name>
    <name evidence="2" type="ORF">E2I14_05460</name>
</gene>
<dbReference type="AlphaFoldDB" id="A0A4R5W3I1"/>
<dbReference type="Pfam" id="PF03009">
    <property type="entry name" value="GDPD"/>
    <property type="match status" value="1"/>
</dbReference>
<evidence type="ECO:0000313" key="3">
    <source>
        <dbReference type="Proteomes" id="UP000294829"/>
    </source>
</evidence>
<dbReference type="OrthoDB" id="9795622at2"/>
<accession>A0A4R5W3I1</accession>
<comment type="caution">
    <text evidence="2">The sequence shown here is derived from an EMBL/GenBank/DDBJ whole genome shotgun (WGS) entry which is preliminary data.</text>
</comment>
<organism evidence="2 3">
    <name type="scientific">Sapientia aquatica</name>
    <dbReference type="NCBI Taxonomy" id="1549640"/>
    <lineage>
        <taxon>Bacteria</taxon>
        <taxon>Pseudomonadati</taxon>
        <taxon>Pseudomonadota</taxon>
        <taxon>Betaproteobacteria</taxon>
        <taxon>Burkholderiales</taxon>
        <taxon>Oxalobacteraceae</taxon>
        <taxon>Sapientia</taxon>
    </lineage>
</organism>
<name>A0A4R5W3I1_9BURK</name>
<keyword evidence="2" id="KW-0378">Hydrolase</keyword>
<evidence type="ECO:0000259" key="1">
    <source>
        <dbReference type="PROSITE" id="PS51704"/>
    </source>
</evidence>
<dbReference type="InterPro" id="IPR030395">
    <property type="entry name" value="GP_PDE_dom"/>
</dbReference>
<dbReference type="PANTHER" id="PTHR46211:SF1">
    <property type="entry name" value="GLYCEROPHOSPHODIESTER PHOSPHODIESTERASE, CYTOPLASMIC"/>
    <property type="match status" value="1"/>
</dbReference>
<dbReference type="Proteomes" id="UP000294829">
    <property type="component" value="Unassembled WGS sequence"/>
</dbReference>
<keyword evidence="3" id="KW-1185">Reference proteome</keyword>
<protein>
    <submittedName>
        <fullName evidence="2">Glycerophosphodiester phosphodiesterase</fullName>
        <ecNumber evidence="2">3.1.4.46</ecNumber>
    </submittedName>
</protein>
<proteinExistence type="predicted"/>
<reference evidence="2 3" key="1">
    <citation type="submission" date="2019-03" db="EMBL/GenBank/DDBJ databases">
        <title>Sapientia aquatica gen. nov., sp. nov., isolated from a crater lake.</title>
        <authorList>
            <person name="Felfoldi T."/>
            <person name="Szabo A."/>
            <person name="Toth E."/>
            <person name="Schumann P."/>
            <person name="Keki Z."/>
            <person name="Marialigeti K."/>
            <person name="Mathe I."/>
        </authorList>
    </citation>
    <scope>NUCLEOTIDE SEQUENCE [LARGE SCALE GENOMIC DNA]</scope>
    <source>
        <strain evidence="2 3">SA-152</strain>
    </source>
</reference>
<feature type="domain" description="GP-PDE" evidence="1">
    <location>
        <begin position="5"/>
        <end position="244"/>
    </location>
</feature>
<dbReference type="NCBIfam" id="NF006989">
    <property type="entry name" value="PRK09454.1"/>
    <property type="match status" value="1"/>
</dbReference>
<dbReference type="GO" id="GO:0006629">
    <property type="term" value="P:lipid metabolic process"/>
    <property type="evidence" value="ECO:0007669"/>
    <property type="project" value="InterPro"/>
</dbReference>
<dbReference type="PANTHER" id="PTHR46211">
    <property type="entry name" value="GLYCEROPHOSPHORYL DIESTER PHOSPHODIESTERASE"/>
    <property type="match status" value="1"/>
</dbReference>
<dbReference type="InterPro" id="IPR017946">
    <property type="entry name" value="PLC-like_Pdiesterase_TIM-brl"/>
</dbReference>
<dbReference type="Gene3D" id="3.20.20.190">
    <property type="entry name" value="Phosphatidylinositol (PI) phosphodiesterase"/>
    <property type="match status" value="1"/>
</dbReference>
<dbReference type="PROSITE" id="PS51704">
    <property type="entry name" value="GP_PDE"/>
    <property type="match status" value="1"/>
</dbReference>
<dbReference type="GO" id="GO:0008889">
    <property type="term" value="F:glycerophosphodiester phosphodiesterase activity"/>
    <property type="evidence" value="ECO:0007669"/>
    <property type="project" value="UniProtKB-EC"/>
</dbReference>
<dbReference type="EC" id="3.1.4.46" evidence="2"/>
<evidence type="ECO:0000313" key="2">
    <source>
        <dbReference type="EMBL" id="TDK67211.1"/>
    </source>
</evidence>
<dbReference type="SUPFAM" id="SSF51695">
    <property type="entry name" value="PLC-like phosphodiesterases"/>
    <property type="match status" value="1"/>
</dbReference>
<dbReference type="EMBL" id="SMYL01000002">
    <property type="protein sequence ID" value="TDK67211.1"/>
    <property type="molecule type" value="Genomic_DNA"/>
</dbReference>
<sequence>MWPYPKIIAHRGGGSLAPENTLAAFECGFNHGFRAVEFDVMLTKDLIPVVVHDEELGRTIAGEGLICDTLAADLVQMDAGSWFGAKFAHCRVPLYQEVLDFCSQRGIWMNVEIKPATGFEQITGQIVAQFTSDFYQHKSAQLPLFSSFSLTAIAAARATAAHIPRGVLFDQIPINWLAHLRELEAITLHTNQRHLSQLVAEQIQRAGYGLSCYTVNEISRAQELLAWGVDALFTDRLTLIGPDFA</sequence>
<dbReference type="RefSeq" id="WP_133326238.1">
    <property type="nucleotide sequence ID" value="NZ_SMYL01000002.1"/>
</dbReference>